<reference evidence="1 2" key="1">
    <citation type="journal article" date="2019" name="Nat. Plants">
        <title>Genome sequencing of Musa balbisiana reveals subgenome evolution and function divergence in polyploid bananas.</title>
        <authorList>
            <person name="Yao X."/>
        </authorList>
    </citation>
    <scope>NUCLEOTIDE SEQUENCE [LARGE SCALE GENOMIC DNA]</scope>
    <source>
        <strain evidence="2">cv. DH-PKW</strain>
        <tissue evidence="1">Leaves</tissue>
    </source>
</reference>
<protein>
    <submittedName>
        <fullName evidence="1">Uncharacterized protein</fullName>
    </submittedName>
</protein>
<accession>A0A4S8K6L4</accession>
<dbReference type="AlphaFoldDB" id="A0A4S8K6L4"/>
<keyword evidence="2" id="KW-1185">Reference proteome</keyword>
<organism evidence="1 2">
    <name type="scientific">Musa balbisiana</name>
    <name type="common">Banana</name>
    <dbReference type="NCBI Taxonomy" id="52838"/>
    <lineage>
        <taxon>Eukaryota</taxon>
        <taxon>Viridiplantae</taxon>
        <taxon>Streptophyta</taxon>
        <taxon>Embryophyta</taxon>
        <taxon>Tracheophyta</taxon>
        <taxon>Spermatophyta</taxon>
        <taxon>Magnoliopsida</taxon>
        <taxon>Liliopsida</taxon>
        <taxon>Zingiberales</taxon>
        <taxon>Musaceae</taxon>
        <taxon>Musa</taxon>
    </lineage>
</organism>
<evidence type="ECO:0000313" key="1">
    <source>
        <dbReference type="EMBL" id="THU70537.1"/>
    </source>
</evidence>
<evidence type="ECO:0000313" key="2">
    <source>
        <dbReference type="Proteomes" id="UP000317650"/>
    </source>
</evidence>
<proteinExistence type="predicted"/>
<comment type="caution">
    <text evidence="1">The sequence shown here is derived from an EMBL/GenBank/DDBJ whole genome shotgun (WGS) entry which is preliminary data.</text>
</comment>
<sequence>MTAAEKIVAAPPALFTARRRPPQYLYGHLHTPRTLVLSKALIASAHFDSVHIVTKMGYHPQLVLLPRSVVKAGFEPKTLRYTVKMM</sequence>
<name>A0A4S8K6L4_MUSBA</name>
<dbReference type="Proteomes" id="UP000317650">
    <property type="component" value="Chromosome 8"/>
</dbReference>
<gene>
    <name evidence="1" type="ORF">C4D60_Mb08t26050</name>
</gene>
<dbReference type="EMBL" id="PYDT01000002">
    <property type="protein sequence ID" value="THU70537.1"/>
    <property type="molecule type" value="Genomic_DNA"/>
</dbReference>